<evidence type="ECO:0000313" key="2">
    <source>
        <dbReference type="Proteomes" id="UP001217476"/>
    </source>
</evidence>
<dbReference type="AlphaFoldDB" id="A0AAJ6AZ49"/>
<protein>
    <submittedName>
        <fullName evidence="1">Uncharacterized protein</fullName>
    </submittedName>
</protein>
<sequence length="50" mass="5382">MNKRQEKLLIATLCGLVIVSAGAFAVQPAMAKAKPESRVLIVQTLTVPQF</sequence>
<proteinExistence type="predicted"/>
<reference evidence="1" key="1">
    <citation type="submission" date="2023-03" db="EMBL/GenBank/DDBJ databases">
        <title>Andean soil-derived lignocellulolytic bacterial consortium as a source of novel taxa and putative plastic-active enzymes.</title>
        <authorList>
            <person name="Diaz-Garcia L."/>
            <person name="Chuvochina M."/>
            <person name="Feuerriegel G."/>
            <person name="Bunk B."/>
            <person name="Sproer C."/>
            <person name="Streit W.R."/>
            <person name="Rodriguez L.M."/>
            <person name="Overmann J."/>
            <person name="Jimenez D.J."/>
        </authorList>
    </citation>
    <scope>NUCLEOTIDE SEQUENCE</scope>
    <source>
        <strain evidence="1">MAG 4196</strain>
    </source>
</reference>
<accession>A0AAJ6AZ49</accession>
<gene>
    <name evidence="1" type="ORF">P0Y65_11470</name>
</gene>
<dbReference type="Proteomes" id="UP001217476">
    <property type="component" value="Chromosome"/>
</dbReference>
<organism evidence="1 2">
    <name type="scientific">Candidatus Devosia phytovorans</name>
    <dbReference type="NCBI Taxonomy" id="3121372"/>
    <lineage>
        <taxon>Bacteria</taxon>
        <taxon>Pseudomonadati</taxon>
        <taxon>Pseudomonadota</taxon>
        <taxon>Alphaproteobacteria</taxon>
        <taxon>Hyphomicrobiales</taxon>
        <taxon>Devosiaceae</taxon>
        <taxon>Devosia</taxon>
    </lineage>
</organism>
<dbReference type="EMBL" id="CP119312">
    <property type="protein sequence ID" value="WEK02829.1"/>
    <property type="molecule type" value="Genomic_DNA"/>
</dbReference>
<evidence type="ECO:0000313" key="1">
    <source>
        <dbReference type="EMBL" id="WEK02829.1"/>
    </source>
</evidence>
<name>A0AAJ6AZ49_9HYPH</name>